<dbReference type="AlphaFoldDB" id="A0AAP0EHF8"/>
<keyword evidence="2" id="KW-1185">Reference proteome</keyword>
<protein>
    <submittedName>
        <fullName evidence="1">Uncharacterized protein</fullName>
    </submittedName>
</protein>
<proteinExistence type="predicted"/>
<evidence type="ECO:0000313" key="1">
    <source>
        <dbReference type="EMBL" id="KAK9090842.1"/>
    </source>
</evidence>
<gene>
    <name evidence="1" type="ORF">Sjap_024019</name>
</gene>
<sequence length="52" mass="6332">MEVLVMVVHGFLLLFHCRYRLFRFRFLIVDWSCDCLSLPSQIVLRFHEVWCG</sequence>
<dbReference type="Proteomes" id="UP001417504">
    <property type="component" value="Unassembled WGS sequence"/>
</dbReference>
<organism evidence="1 2">
    <name type="scientific">Stephania japonica</name>
    <dbReference type="NCBI Taxonomy" id="461633"/>
    <lineage>
        <taxon>Eukaryota</taxon>
        <taxon>Viridiplantae</taxon>
        <taxon>Streptophyta</taxon>
        <taxon>Embryophyta</taxon>
        <taxon>Tracheophyta</taxon>
        <taxon>Spermatophyta</taxon>
        <taxon>Magnoliopsida</taxon>
        <taxon>Ranunculales</taxon>
        <taxon>Menispermaceae</taxon>
        <taxon>Menispermoideae</taxon>
        <taxon>Cissampelideae</taxon>
        <taxon>Stephania</taxon>
    </lineage>
</organism>
<accession>A0AAP0EHF8</accession>
<dbReference type="EMBL" id="JBBNAE010000010">
    <property type="protein sequence ID" value="KAK9090842.1"/>
    <property type="molecule type" value="Genomic_DNA"/>
</dbReference>
<reference evidence="1 2" key="1">
    <citation type="submission" date="2024-01" db="EMBL/GenBank/DDBJ databases">
        <title>Genome assemblies of Stephania.</title>
        <authorList>
            <person name="Yang L."/>
        </authorList>
    </citation>
    <scope>NUCLEOTIDE SEQUENCE [LARGE SCALE GENOMIC DNA]</scope>
    <source>
        <strain evidence="1">QJT</strain>
        <tissue evidence="1">Leaf</tissue>
    </source>
</reference>
<name>A0AAP0EHF8_9MAGN</name>
<comment type="caution">
    <text evidence="1">The sequence shown here is derived from an EMBL/GenBank/DDBJ whole genome shotgun (WGS) entry which is preliminary data.</text>
</comment>
<evidence type="ECO:0000313" key="2">
    <source>
        <dbReference type="Proteomes" id="UP001417504"/>
    </source>
</evidence>